<evidence type="ECO:0000313" key="1">
    <source>
        <dbReference type="EMBL" id="KAJ0086078.1"/>
    </source>
</evidence>
<evidence type="ECO:0000313" key="2">
    <source>
        <dbReference type="Proteomes" id="UP001164250"/>
    </source>
</evidence>
<organism evidence="1 2">
    <name type="scientific">Pistacia atlantica</name>
    <dbReference type="NCBI Taxonomy" id="434234"/>
    <lineage>
        <taxon>Eukaryota</taxon>
        <taxon>Viridiplantae</taxon>
        <taxon>Streptophyta</taxon>
        <taxon>Embryophyta</taxon>
        <taxon>Tracheophyta</taxon>
        <taxon>Spermatophyta</taxon>
        <taxon>Magnoliopsida</taxon>
        <taxon>eudicotyledons</taxon>
        <taxon>Gunneridae</taxon>
        <taxon>Pentapetalae</taxon>
        <taxon>rosids</taxon>
        <taxon>malvids</taxon>
        <taxon>Sapindales</taxon>
        <taxon>Anacardiaceae</taxon>
        <taxon>Pistacia</taxon>
    </lineage>
</organism>
<proteinExistence type="predicted"/>
<comment type="caution">
    <text evidence="1">The sequence shown here is derived from an EMBL/GenBank/DDBJ whole genome shotgun (WGS) entry which is preliminary data.</text>
</comment>
<protein>
    <submittedName>
        <fullName evidence="1">Uncharacterized protein</fullName>
    </submittedName>
</protein>
<reference evidence="2" key="1">
    <citation type="journal article" date="2023" name="G3 (Bethesda)">
        <title>Genome assembly and association tests identify interacting loci associated with vigor, precocity, and sex in interspecific pistachio rootstocks.</title>
        <authorList>
            <person name="Palmer W."/>
            <person name="Jacygrad E."/>
            <person name="Sagayaradj S."/>
            <person name="Cavanaugh K."/>
            <person name="Han R."/>
            <person name="Bertier L."/>
            <person name="Beede B."/>
            <person name="Kafkas S."/>
            <person name="Golino D."/>
            <person name="Preece J."/>
            <person name="Michelmore R."/>
        </authorList>
    </citation>
    <scope>NUCLEOTIDE SEQUENCE [LARGE SCALE GENOMIC DNA]</scope>
</reference>
<keyword evidence="2" id="KW-1185">Reference proteome</keyword>
<sequence>MGTNSFSGPLPSELGNLTKLKTLMQNVKTPPGFIIGDFTILCWIYGQPGVSGEIPSTLANLRNPGVVGLLTLNLQGKDP</sequence>
<dbReference type="EMBL" id="CM047906">
    <property type="protein sequence ID" value="KAJ0086078.1"/>
    <property type="molecule type" value="Genomic_DNA"/>
</dbReference>
<accession>A0ACC1AHN8</accession>
<name>A0ACC1AHN8_9ROSI</name>
<gene>
    <name evidence="1" type="ORF">Patl1_06833</name>
</gene>
<dbReference type="Proteomes" id="UP001164250">
    <property type="component" value="Chromosome 10"/>
</dbReference>